<dbReference type="SMART" id="SM00564">
    <property type="entry name" value="PQQ"/>
    <property type="match status" value="6"/>
</dbReference>
<evidence type="ECO:0000256" key="2">
    <source>
        <dbReference type="ARBA" id="ARBA00008156"/>
    </source>
</evidence>
<dbReference type="InterPro" id="IPR018391">
    <property type="entry name" value="PQQ_b-propeller_rpt"/>
</dbReference>
<dbReference type="PANTHER" id="PTHR32303:SF10">
    <property type="entry name" value="OUTER MEMBRANE PROTEIN ASSEMBLY FACTOR BAMB"/>
    <property type="match status" value="1"/>
</dbReference>
<evidence type="ECO:0000256" key="1">
    <source>
        <dbReference type="ARBA" id="ARBA00001931"/>
    </source>
</evidence>
<keyword evidence="4" id="KW-0472">Membrane</keyword>
<name>H9BX90_9ARCH</name>
<evidence type="ECO:0000256" key="4">
    <source>
        <dbReference type="SAM" id="Phobius"/>
    </source>
</evidence>
<keyword evidence="4" id="KW-1133">Transmembrane helix</keyword>
<comment type="cofactor">
    <cofactor evidence="1">
        <name>pyrroloquinoline quinone</name>
        <dbReference type="ChEBI" id="CHEBI:58442"/>
    </cofactor>
</comment>
<feature type="transmembrane region" description="Helical" evidence="4">
    <location>
        <begin position="561"/>
        <end position="579"/>
    </location>
</feature>
<keyword evidence="4" id="KW-0812">Transmembrane</keyword>
<evidence type="ECO:0000256" key="3">
    <source>
        <dbReference type="ARBA" id="ARBA00023002"/>
    </source>
</evidence>
<feature type="domain" description="Pyrrolo-quinoline quinone repeat" evidence="5">
    <location>
        <begin position="17"/>
        <end position="354"/>
    </location>
</feature>
<comment type="similarity">
    <text evidence="2">Belongs to the bacterial PQQ dehydrogenase family.</text>
</comment>
<dbReference type="InterPro" id="IPR002372">
    <property type="entry name" value="PQQ_rpt_dom"/>
</dbReference>
<dbReference type="PANTHER" id="PTHR32303">
    <property type="entry name" value="QUINOPROTEIN ALCOHOL DEHYDROGENASE (CYTOCHROME C)"/>
    <property type="match status" value="1"/>
</dbReference>
<dbReference type="GO" id="GO:0016491">
    <property type="term" value="F:oxidoreductase activity"/>
    <property type="evidence" value="ECO:0007669"/>
    <property type="project" value="UniProtKB-KW"/>
</dbReference>
<dbReference type="EMBL" id="JQ085825">
    <property type="protein sequence ID" value="AFD03412.1"/>
    <property type="molecule type" value="Genomic_DNA"/>
</dbReference>
<dbReference type="InterPro" id="IPR011047">
    <property type="entry name" value="Quinoprotein_ADH-like_sf"/>
</dbReference>
<evidence type="ECO:0000313" key="7">
    <source>
        <dbReference type="EMBL" id="AFD03412.1"/>
    </source>
</evidence>
<dbReference type="Pfam" id="PF13360">
    <property type="entry name" value="PQQ_2"/>
    <property type="match status" value="1"/>
</dbReference>
<evidence type="ECO:0000259" key="6">
    <source>
        <dbReference type="Pfam" id="PF13360"/>
    </source>
</evidence>
<sequence length="592" mass="64206">MVSSPHRSLAQSPFSSWEHPAYDEWNTGFSPQTTITRENVDLLELKWIYHFRDSPELLGAVPPEGIQTTPLIFQGIVYIASGYNELLAIEASSGKELWSFRPDLASYGDASFWPKRLATRSLSIHSGSIYMQTSECSIYGFGLTTGEVNFLLPRTCDQIPGNSGLYFATFAPTFFDNLLITRAQGNAFGGRGFVSAYDLTTKELVWQWLSVPPEGGDPNWGISEADKGNIAPFKGDWGDSDLIGGGTSWGLIAIDSEAGKIFLLTGEPANQFDAALRPGPNLFSNSIVALDARTGEMVWYYQVGPHDINNHDPGWKVILAQIDQGGVNRKVVISATKSNFVYVLDAETGEQVFEPTHIGPPNFNTINQNPENEPDLRASQRRYLGDIFCPSQLGGVFSGPAFGYNTIFVPSQNTCGTVIEERLQYKGKVIDGFRYLLVQDSPGNGSITAIDASNGEIKWELSIPNRLQSASLIVSGNVVYAIDRAGVFYAIDTDDGTILRDMPLNALGSAGPAIGADARGNTLLLIAVGGSELTGKKSGVLIALGLPEGADFSPPLDLRDLISIAALTVATFSVAYAVVSRRRHRSMKTRPK</sequence>
<keyword evidence="3" id="KW-0560">Oxidoreductase</keyword>
<evidence type="ECO:0000259" key="5">
    <source>
        <dbReference type="Pfam" id="PF01011"/>
    </source>
</evidence>
<organism evidence="7">
    <name type="scientific">uncultured archaeon W5-61a</name>
    <dbReference type="NCBI Taxonomy" id="1131008"/>
    <lineage>
        <taxon>Archaea</taxon>
        <taxon>environmental samples</taxon>
    </lineage>
</organism>
<dbReference type="SUPFAM" id="SSF50998">
    <property type="entry name" value="Quinoprotein alcohol dehydrogenase-like"/>
    <property type="match status" value="1"/>
</dbReference>
<dbReference type="Gene3D" id="2.140.10.10">
    <property type="entry name" value="Quinoprotein alcohol dehydrogenase-like superfamily"/>
    <property type="match status" value="1"/>
</dbReference>
<feature type="domain" description="Pyrrolo-quinoline quinone repeat" evidence="6">
    <location>
        <begin position="443"/>
        <end position="499"/>
    </location>
</feature>
<proteinExistence type="inferred from homology"/>
<dbReference type="Pfam" id="PF01011">
    <property type="entry name" value="PQQ"/>
    <property type="match status" value="1"/>
</dbReference>
<accession>H9BX90</accession>
<protein>
    <submittedName>
        <fullName evidence="7">Quinoprotein alcohol dehydrogenase PPQ-dependent protein</fullName>
    </submittedName>
</protein>
<dbReference type="AlphaFoldDB" id="H9BX90"/>
<reference evidence="7" key="1">
    <citation type="submission" date="2011-11" db="EMBL/GenBank/DDBJ databases">
        <title>Construction and analysis of a metagenome of deep-sea sediment.</title>
        <authorList>
            <person name="Huo Y.-Y."/>
            <person name="Cheng H."/>
            <person name="Wu M."/>
        </authorList>
    </citation>
    <scope>NUCLEOTIDE SEQUENCE</scope>
</reference>